<dbReference type="RefSeq" id="WP_145712591.1">
    <property type="nucleotide sequence ID" value="NZ_BAAAFY010000001.1"/>
</dbReference>
<evidence type="ECO:0000313" key="1">
    <source>
        <dbReference type="EMBL" id="TWI87948.1"/>
    </source>
</evidence>
<protein>
    <recommendedName>
        <fullName evidence="3">HEAT repeat protein</fullName>
    </recommendedName>
</protein>
<organism evidence="1 2">
    <name type="scientific">Chitinophaga japonensis</name>
    <name type="common">Flexibacter japonensis</name>
    <dbReference type="NCBI Taxonomy" id="104662"/>
    <lineage>
        <taxon>Bacteria</taxon>
        <taxon>Pseudomonadati</taxon>
        <taxon>Bacteroidota</taxon>
        <taxon>Chitinophagia</taxon>
        <taxon>Chitinophagales</taxon>
        <taxon>Chitinophagaceae</taxon>
        <taxon>Chitinophaga</taxon>
    </lineage>
</organism>
<dbReference type="AlphaFoldDB" id="A0A562T3T4"/>
<evidence type="ECO:0000313" key="2">
    <source>
        <dbReference type="Proteomes" id="UP000316778"/>
    </source>
</evidence>
<sequence>MTDALNQILAIVNATGKLKADGIPTSLINQLSEQEKQQVENILVKITLSNDLTGLEALAALRTDKAVQTIKTIYDQTGNDNILKIKLAKLLWEATNDNDYLNVILKDFGPQNNTDKLTLISTYLQLPPQTVPDERYMAIINQESYQPMRFQAGKGLLYNLKILTRETDVQFGDPLHDLLRRLSNENPETRAAALKEVRLLATNKH</sequence>
<accession>A0A562T3T4</accession>
<comment type="caution">
    <text evidence="1">The sequence shown here is derived from an EMBL/GenBank/DDBJ whole genome shotgun (WGS) entry which is preliminary data.</text>
</comment>
<dbReference type="Proteomes" id="UP000316778">
    <property type="component" value="Unassembled WGS sequence"/>
</dbReference>
<name>A0A562T3T4_CHIJA</name>
<keyword evidence="2" id="KW-1185">Reference proteome</keyword>
<dbReference type="EMBL" id="VLLG01000003">
    <property type="protein sequence ID" value="TWI87948.1"/>
    <property type="molecule type" value="Genomic_DNA"/>
</dbReference>
<evidence type="ECO:0008006" key="3">
    <source>
        <dbReference type="Google" id="ProtNLM"/>
    </source>
</evidence>
<proteinExistence type="predicted"/>
<reference evidence="1 2" key="1">
    <citation type="journal article" date="2013" name="Stand. Genomic Sci.">
        <title>Genomic Encyclopedia of Type Strains, Phase I: The one thousand microbial genomes (KMG-I) project.</title>
        <authorList>
            <person name="Kyrpides N.C."/>
            <person name="Woyke T."/>
            <person name="Eisen J.A."/>
            <person name="Garrity G."/>
            <person name="Lilburn T.G."/>
            <person name="Beck B.J."/>
            <person name="Whitman W.B."/>
            <person name="Hugenholtz P."/>
            <person name="Klenk H.P."/>
        </authorList>
    </citation>
    <scope>NUCLEOTIDE SEQUENCE [LARGE SCALE GENOMIC DNA]</scope>
    <source>
        <strain evidence="1 2">DSM 13484</strain>
    </source>
</reference>
<gene>
    <name evidence="1" type="ORF">LX66_2022</name>
</gene>